<evidence type="ECO:0000256" key="5">
    <source>
        <dbReference type="ARBA" id="ARBA00022989"/>
    </source>
</evidence>
<dbReference type="InterPro" id="IPR050171">
    <property type="entry name" value="MFS_Transporters"/>
</dbReference>
<dbReference type="InterPro" id="IPR011701">
    <property type="entry name" value="MFS"/>
</dbReference>
<keyword evidence="5 7" id="KW-1133">Transmembrane helix</keyword>
<reference evidence="9 10" key="1">
    <citation type="submission" date="2018-02" db="EMBL/GenBank/DDBJ databases">
        <title>Reclassifiation of [Polyangium] brachysporum DSM 7029 as Guopingzhaonella breviflexa gen. nov., sp. nov., a member of the family Comamonadaceae.</title>
        <authorList>
            <person name="Tang B."/>
        </authorList>
    </citation>
    <scope>NUCLEOTIDE SEQUENCE [LARGE SCALE GENOMIC DNA]</scope>
    <source>
        <strain evidence="9 10">BCRC 80649</strain>
    </source>
</reference>
<feature type="transmembrane region" description="Helical" evidence="7">
    <location>
        <begin position="50"/>
        <end position="71"/>
    </location>
</feature>
<feature type="transmembrane region" description="Helical" evidence="7">
    <location>
        <begin position="277"/>
        <end position="299"/>
    </location>
</feature>
<keyword evidence="10" id="KW-1185">Reference proteome</keyword>
<evidence type="ECO:0000256" key="1">
    <source>
        <dbReference type="ARBA" id="ARBA00004651"/>
    </source>
</evidence>
<feature type="transmembrane region" description="Helical" evidence="7">
    <location>
        <begin position="338"/>
        <end position="361"/>
    </location>
</feature>
<comment type="caution">
    <text evidence="9">The sequence shown here is derived from an EMBL/GenBank/DDBJ whole genome shotgun (WGS) entry which is preliminary data.</text>
</comment>
<comment type="subcellular location">
    <subcellularLocation>
        <location evidence="1">Cell membrane</location>
        <topology evidence="1">Multi-pass membrane protein</topology>
    </subcellularLocation>
</comment>
<dbReference type="GO" id="GO:0022857">
    <property type="term" value="F:transmembrane transporter activity"/>
    <property type="evidence" value="ECO:0007669"/>
    <property type="project" value="InterPro"/>
</dbReference>
<evidence type="ECO:0000256" key="2">
    <source>
        <dbReference type="ARBA" id="ARBA00022448"/>
    </source>
</evidence>
<dbReference type="OrthoDB" id="9764259at2"/>
<evidence type="ECO:0000256" key="3">
    <source>
        <dbReference type="ARBA" id="ARBA00022475"/>
    </source>
</evidence>
<dbReference type="AlphaFoldDB" id="A0A2S5SXC5"/>
<feature type="transmembrane region" description="Helical" evidence="7">
    <location>
        <begin position="251"/>
        <end position="270"/>
    </location>
</feature>
<dbReference type="PANTHER" id="PTHR23517:SF2">
    <property type="entry name" value="MULTIDRUG RESISTANCE PROTEIN MDTH"/>
    <property type="match status" value="1"/>
</dbReference>
<feature type="transmembrane region" description="Helical" evidence="7">
    <location>
        <begin position="220"/>
        <end position="239"/>
    </location>
</feature>
<dbReference type="PANTHER" id="PTHR23517">
    <property type="entry name" value="RESISTANCE PROTEIN MDTM, PUTATIVE-RELATED-RELATED"/>
    <property type="match status" value="1"/>
</dbReference>
<feature type="transmembrane region" description="Helical" evidence="7">
    <location>
        <begin position="305"/>
        <end position="326"/>
    </location>
</feature>
<dbReference type="Proteomes" id="UP000238605">
    <property type="component" value="Unassembled WGS sequence"/>
</dbReference>
<evidence type="ECO:0000256" key="6">
    <source>
        <dbReference type="ARBA" id="ARBA00023136"/>
    </source>
</evidence>
<protein>
    <submittedName>
        <fullName evidence="9">MFS transporter</fullName>
    </submittedName>
</protein>
<sequence length="409" mass="42627">MSASEHRFTPDERRASGWLAAIFALRMLGLFLILPVFAVHARTLHGAEQVTLVGLAIGIYGLTQAALQLPFGWASDRFGRKPVIVAGLLVFALGSFVAAAAEGLTGVIVGRALQGAGAVSAAVTALIADSTRETVRTKAMALVGGSIGLVFALSLVAGPWLYAAIGMGGLFALTGALALGGIAVVLWLVPDAPRHAVPPSALRWTQVVAHPELLRLNGGIFVLHLVQMAMFVAVPVALVEHLGLPVQRHGWVYLPVVLASFVLMLPPLLWGERAGRVRAVFLGSVALLALTLAGLGWWWQVPAALVGLLLAFFVGFNILEASLPSLVSRVAPPSAKGLALGVYNTSQSLGLFAGGALGGWLATHWGYAAVFHVCAAALLLWLVLAWPMRPPVRQRAAPASPDGPASAAV</sequence>
<feature type="domain" description="Major facilitator superfamily (MFS) profile" evidence="8">
    <location>
        <begin position="15"/>
        <end position="393"/>
    </location>
</feature>
<gene>
    <name evidence="9" type="ORF">C1704_03300</name>
</gene>
<evidence type="ECO:0000256" key="7">
    <source>
        <dbReference type="SAM" id="Phobius"/>
    </source>
</evidence>
<dbReference type="PROSITE" id="PS50850">
    <property type="entry name" value="MFS"/>
    <property type="match status" value="1"/>
</dbReference>
<dbReference type="Pfam" id="PF07690">
    <property type="entry name" value="MFS_1"/>
    <property type="match status" value="1"/>
</dbReference>
<dbReference type="GO" id="GO:0005886">
    <property type="term" value="C:plasma membrane"/>
    <property type="evidence" value="ECO:0007669"/>
    <property type="project" value="UniProtKB-SubCell"/>
</dbReference>
<feature type="transmembrane region" description="Helical" evidence="7">
    <location>
        <begin position="83"/>
        <end position="101"/>
    </location>
</feature>
<feature type="transmembrane region" description="Helical" evidence="7">
    <location>
        <begin position="140"/>
        <end position="162"/>
    </location>
</feature>
<evidence type="ECO:0000313" key="10">
    <source>
        <dbReference type="Proteomes" id="UP000238605"/>
    </source>
</evidence>
<keyword evidence="3" id="KW-1003">Cell membrane</keyword>
<keyword evidence="4 7" id="KW-0812">Transmembrane</keyword>
<evidence type="ECO:0000256" key="4">
    <source>
        <dbReference type="ARBA" id="ARBA00022692"/>
    </source>
</evidence>
<keyword evidence="6 7" id="KW-0472">Membrane</keyword>
<feature type="transmembrane region" description="Helical" evidence="7">
    <location>
        <begin position="367"/>
        <end position="386"/>
    </location>
</feature>
<dbReference type="InterPro" id="IPR020846">
    <property type="entry name" value="MFS_dom"/>
</dbReference>
<keyword evidence="2" id="KW-0813">Transport</keyword>
<dbReference type="EMBL" id="PSNX01000003">
    <property type="protein sequence ID" value="PPE67217.1"/>
    <property type="molecule type" value="Genomic_DNA"/>
</dbReference>
<name>A0A2S5SXC5_9BURK</name>
<accession>A0A2S5SXC5</accession>
<proteinExistence type="predicted"/>
<dbReference type="Gene3D" id="1.20.1250.20">
    <property type="entry name" value="MFS general substrate transporter like domains"/>
    <property type="match status" value="1"/>
</dbReference>
<feature type="transmembrane region" description="Helical" evidence="7">
    <location>
        <begin position="168"/>
        <end position="189"/>
    </location>
</feature>
<evidence type="ECO:0000259" key="8">
    <source>
        <dbReference type="PROSITE" id="PS50850"/>
    </source>
</evidence>
<dbReference type="RefSeq" id="WP_104300990.1">
    <property type="nucleotide sequence ID" value="NZ_PSNX01000003.1"/>
</dbReference>
<dbReference type="SUPFAM" id="SSF103473">
    <property type="entry name" value="MFS general substrate transporter"/>
    <property type="match status" value="1"/>
</dbReference>
<dbReference type="CDD" id="cd17472">
    <property type="entry name" value="MFS_YajR_like"/>
    <property type="match status" value="1"/>
</dbReference>
<feature type="transmembrane region" description="Helical" evidence="7">
    <location>
        <begin position="17"/>
        <end position="38"/>
    </location>
</feature>
<organism evidence="9 10">
    <name type="scientific">Caldimonas caldifontis</name>
    <dbReference type="NCBI Taxonomy" id="1452508"/>
    <lineage>
        <taxon>Bacteria</taxon>
        <taxon>Pseudomonadati</taxon>
        <taxon>Pseudomonadota</taxon>
        <taxon>Betaproteobacteria</taxon>
        <taxon>Burkholderiales</taxon>
        <taxon>Sphaerotilaceae</taxon>
        <taxon>Caldimonas</taxon>
    </lineage>
</organism>
<evidence type="ECO:0000313" key="9">
    <source>
        <dbReference type="EMBL" id="PPE67217.1"/>
    </source>
</evidence>
<dbReference type="InterPro" id="IPR036259">
    <property type="entry name" value="MFS_trans_sf"/>
</dbReference>